<sequence>MSSMEAIATQSVKRRLWKIINNTGLDYVLRDNGHKGGKAENLALWSG</sequence>
<dbReference type="AlphaFoldDB" id="X1HBH3"/>
<dbReference type="EMBL" id="BARU01029423">
    <property type="protein sequence ID" value="GAH66742.1"/>
    <property type="molecule type" value="Genomic_DNA"/>
</dbReference>
<accession>X1HBH3</accession>
<gene>
    <name evidence="1" type="ORF">S03H2_46806</name>
</gene>
<name>X1HBH3_9ZZZZ</name>
<proteinExistence type="predicted"/>
<comment type="caution">
    <text evidence="1">The sequence shown here is derived from an EMBL/GenBank/DDBJ whole genome shotgun (WGS) entry which is preliminary data.</text>
</comment>
<reference evidence="1" key="1">
    <citation type="journal article" date="2014" name="Front. Microbiol.">
        <title>High frequency of phylogenetically diverse reductive dehalogenase-homologous genes in deep subseafloor sedimentary metagenomes.</title>
        <authorList>
            <person name="Kawai M."/>
            <person name="Futagami T."/>
            <person name="Toyoda A."/>
            <person name="Takaki Y."/>
            <person name="Nishi S."/>
            <person name="Hori S."/>
            <person name="Arai W."/>
            <person name="Tsubouchi T."/>
            <person name="Morono Y."/>
            <person name="Uchiyama I."/>
            <person name="Ito T."/>
            <person name="Fujiyama A."/>
            <person name="Inagaki F."/>
            <person name="Takami H."/>
        </authorList>
    </citation>
    <scope>NUCLEOTIDE SEQUENCE</scope>
    <source>
        <strain evidence="1">Expedition CK06-06</strain>
    </source>
</reference>
<protein>
    <submittedName>
        <fullName evidence="1">Uncharacterized protein</fullName>
    </submittedName>
</protein>
<organism evidence="1">
    <name type="scientific">marine sediment metagenome</name>
    <dbReference type="NCBI Taxonomy" id="412755"/>
    <lineage>
        <taxon>unclassified sequences</taxon>
        <taxon>metagenomes</taxon>
        <taxon>ecological metagenomes</taxon>
    </lineage>
</organism>
<evidence type="ECO:0000313" key="1">
    <source>
        <dbReference type="EMBL" id="GAH66742.1"/>
    </source>
</evidence>